<keyword evidence="4" id="KW-1185">Reference proteome</keyword>
<dbReference type="SUPFAM" id="SSF55729">
    <property type="entry name" value="Acyl-CoA N-acyltransferases (Nat)"/>
    <property type="match status" value="1"/>
</dbReference>
<dbReference type="InterPro" id="IPR016181">
    <property type="entry name" value="Acyl_CoA_acyltransferase"/>
</dbReference>
<gene>
    <name evidence="3" type="ORF">DFO65_10757</name>
</gene>
<dbReference type="RefSeq" id="WP_113904542.1">
    <property type="nucleotide sequence ID" value="NZ_QNSB01000007.1"/>
</dbReference>
<dbReference type="InterPro" id="IPR000182">
    <property type="entry name" value="GNAT_dom"/>
</dbReference>
<feature type="compositionally biased region" description="Low complexity" evidence="1">
    <location>
        <begin position="169"/>
        <end position="184"/>
    </location>
</feature>
<sequence length="195" mass="20401">MNEPALVLKPFAALTGEELYGILQLRSRVFVVEQDCLFLDQDGVDTLPGTLHAFYPAPAQSMTDTHGAEVGVSLEPLACARVLPPGFPDGPAFEPGARSIGRVATHPAVRGAGWGRRIIADLVAAHGDGLLTLNAQTHLEDFYRSFGFSPNGPRFTEDGIEHTPMSRPAGGRLTDGAGLTDTGVTGAGTVPGAGR</sequence>
<dbReference type="EMBL" id="QNSB01000007">
    <property type="protein sequence ID" value="RBP70739.1"/>
    <property type="molecule type" value="Genomic_DNA"/>
</dbReference>
<organism evidence="3 4">
    <name type="scientific">Brevibacterium celere</name>
    <dbReference type="NCBI Taxonomy" id="225845"/>
    <lineage>
        <taxon>Bacteria</taxon>
        <taxon>Bacillati</taxon>
        <taxon>Actinomycetota</taxon>
        <taxon>Actinomycetes</taxon>
        <taxon>Micrococcales</taxon>
        <taxon>Brevibacteriaceae</taxon>
        <taxon>Brevibacterium</taxon>
    </lineage>
</organism>
<protein>
    <submittedName>
        <fullName evidence="3">ElaA protein</fullName>
    </submittedName>
</protein>
<name>A0A366IGP7_9MICO</name>
<feature type="domain" description="N-acetyltransferase" evidence="2">
    <location>
        <begin position="6"/>
        <end position="170"/>
    </location>
</feature>
<evidence type="ECO:0000256" key="1">
    <source>
        <dbReference type="SAM" id="MobiDB-lite"/>
    </source>
</evidence>
<dbReference type="PROSITE" id="PS51186">
    <property type="entry name" value="GNAT"/>
    <property type="match status" value="1"/>
</dbReference>
<reference evidence="3 4" key="1">
    <citation type="submission" date="2018-06" db="EMBL/GenBank/DDBJ databases">
        <title>Freshwater and sediment microbial communities from various areas in North America, analyzing microbe dynamics in response to fracking.</title>
        <authorList>
            <person name="Lamendella R."/>
        </authorList>
    </citation>
    <scope>NUCLEOTIDE SEQUENCE [LARGE SCALE GENOMIC DNA]</scope>
    <source>
        <strain evidence="3 4">3b_TX</strain>
    </source>
</reference>
<comment type="caution">
    <text evidence="3">The sequence shown here is derived from an EMBL/GenBank/DDBJ whole genome shotgun (WGS) entry which is preliminary data.</text>
</comment>
<dbReference type="AlphaFoldDB" id="A0A366IGP7"/>
<dbReference type="Proteomes" id="UP000253509">
    <property type="component" value="Unassembled WGS sequence"/>
</dbReference>
<accession>A0A366IGP7</accession>
<evidence type="ECO:0000259" key="2">
    <source>
        <dbReference type="PROSITE" id="PS51186"/>
    </source>
</evidence>
<proteinExistence type="predicted"/>
<feature type="region of interest" description="Disordered" evidence="1">
    <location>
        <begin position="166"/>
        <end position="195"/>
    </location>
</feature>
<dbReference type="Pfam" id="PF13673">
    <property type="entry name" value="Acetyltransf_10"/>
    <property type="match status" value="1"/>
</dbReference>
<dbReference type="Gene3D" id="3.40.630.30">
    <property type="match status" value="1"/>
</dbReference>
<feature type="compositionally biased region" description="Gly residues" evidence="1">
    <location>
        <begin position="185"/>
        <end position="195"/>
    </location>
</feature>
<evidence type="ECO:0000313" key="3">
    <source>
        <dbReference type="EMBL" id="RBP70739.1"/>
    </source>
</evidence>
<dbReference type="GO" id="GO:0016747">
    <property type="term" value="F:acyltransferase activity, transferring groups other than amino-acyl groups"/>
    <property type="evidence" value="ECO:0007669"/>
    <property type="project" value="InterPro"/>
</dbReference>
<evidence type="ECO:0000313" key="4">
    <source>
        <dbReference type="Proteomes" id="UP000253509"/>
    </source>
</evidence>